<dbReference type="EMBL" id="QEQD01000021">
    <property type="protein sequence ID" value="RDE99467.1"/>
    <property type="molecule type" value="Genomic_DNA"/>
</dbReference>
<name>A0A369Z3H0_HAEPH</name>
<proteinExistence type="predicted"/>
<reference evidence="1 3" key="1">
    <citation type="submission" date="2018-05" db="EMBL/GenBank/DDBJ databases">
        <title>Draft Genome Sequences for a Diverse set of 7 Haemophilus Species.</title>
        <authorList>
            <person name="Nichols M."/>
            <person name="Topaz N."/>
            <person name="Wang X."/>
            <person name="Wang X."/>
            <person name="Boxrud D."/>
        </authorList>
    </citation>
    <scope>NUCLEOTIDE SEQUENCE [LARGE SCALE GENOMIC DNA]</scope>
    <source>
        <strain evidence="1 3">C2010039593</strain>
    </source>
</reference>
<gene>
    <name evidence="2" type="ORF">DPV98_10865</name>
    <name evidence="1" type="ORF">DPV98_10910</name>
</gene>
<accession>A0A369Z3H0</accession>
<dbReference type="Proteomes" id="UP000253999">
    <property type="component" value="Unassembled WGS sequence"/>
</dbReference>
<evidence type="ECO:0000313" key="3">
    <source>
        <dbReference type="Proteomes" id="UP000253999"/>
    </source>
</evidence>
<organism evidence="1 3">
    <name type="scientific">Haemophilus parahaemolyticus</name>
    <dbReference type="NCBI Taxonomy" id="735"/>
    <lineage>
        <taxon>Bacteria</taxon>
        <taxon>Pseudomonadati</taxon>
        <taxon>Pseudomonadota</taxon>
        <taxon>Gammaproteobacteria</taxon>
        <taxon>Pasteurellales</taxon>
        <taxon>Pasteurellaceae</taxon>
        <taxon>Haemophilus</taxon>
    </lineage>
</organism>
<sequence>MATFNKILNPVYSTISGFTMNSDGSMNVTYAIGTGTEEAEQITEFRPLVTEYKYLDSTQAHAIMFAPLTQGDIGKSFQDLMLNRIYSYMKEQGMIEV</sequence>
<dbReference type="AlphaFoldDB" id="A0A369Z3H0"/>
<protein>
    <submittedName>
        <fullName evidence="1">Uncharacterized protein</fullName>
    </submittedName>
</protein>
<dbReference type="EMBL" id="QEQD01000020">
    <property type="protein sequence ID" value="RDE99473.1"/>
    <property type="molecule type" value="Genomic_DNA"/>
</dbReference>
<comment type="caution">
    <text evidence="1">The sequence shown here is derived from an EMBL/GenBank/DDBJ whole genome shotgun (WGS) entry which is preliminary data.</text>
</comment>
<evidence type="ECO:0000313" key="2">
    <source>
        <dbReference type="EMBL" id="RDE99473.1"/>
    </source>
</evidence>
<evidence type="ECO:0000313" key="1">
    <source>
        <dbReference type="EMBL" id="RDE99467.1"/>
    </source>
</evidence>
<dbReference type="RefSeq" id="WP_078177647.1">
    <property type="nucleotide sequence ID" value="NZ_CAUVRQ010000197.1"/>
</dbReference>